<dbReference type="EMBL" id="AWUE01014335">
    <property type="protein sequence ID" value="OMP04023.1"/>
    <property type="molecule type" value="Genomic_DNA"/>
</dbReference>
<reference evidence="3" key="1">
    <citation type="submission" date="2013-09" db="EMBL/GenBank/DDBJ databases">
        <title>Corchorus olitorius genome sequencing.</title>
        <authorList>
            <person name="Alam M."/>
            <person name="Haque M.S."/>
            <person name="Islam M.S."/>
            <person name="Emdad E.M."/>
            <person name="Islam M.M."/>
            <person name="Ahmed B."/>
            <person name="Halim A."/>
            <person name="Hossen Q.M.M."/>
            <person name="Hossain M.Z."/>
            <person name="Ahmed R."/>
            <person name="Khan M.M."/>
            <person name="Islam R."/>
            <person name="Rashid M.M."/>
            <person name="Khan S.A."/>
            <person name="Rahman M.S."/>
            <person name="Alam M."/>
            <person name="Yahiya A.S."/>
            <person name="Khan M.S."/>
            <person name="Azam M.S."/>
            <person name="Haque T."/>
            <person name="Lashkar M.Z.H."/>
            <person name="Akhand A.I."/>
            <person name="Morshed G."/>
            <person name="Roy S."/>
            <person name="Uddin K.S."/>
            <person name="Rabeya T."/>
            <person name="Hossain A.S."/>
            <person name="Chowdhury A."/>
            <person name="Snigdha A.R."/>
            <person name="Mortoza M.S."/>
            <person name="Matin S.A."/>
            <person name="Hoque S.M.E."/>
            <person name="Islam M.K."/>
            <person name="Roy D.K."/>
            <person name="Haider R."/>
            <person name="Moosa M.M."/>
            <person name="Elias S.M."/>
            <person name="Hasan A.M."/>
            <person name="Jahan S."/>
            <person name="Shafiuddin M."/>
            <person name="Mahmood N."/>
            <person name="Shommy N.S."/>
        </authorList>
    </citation>
    <scope>NUCLEOTIDE SEQUENCE [LARGE SCALE GENOMIC DNA]</scope>
    <source>
        <strain evidence="3">cv. O-4</strain>
    </source>
</reference>
<gene>
    <name evidence="2" type="ORF">COLO4_10014</name>
</gene>
<evidence type="ECO:0000313" key="3">
    <source>
        <dbReference type="Proteomes" id="UP000187203"/>
    </source>
</evidence>
<name>A0A1R3KAC8_9ROSI</name>
<keyword evidence="1" id="KW-0175">Coiled coil</keyword>
<dbReference type="Proteomes" id="UP000187203">
    <property type="component" value="Unassembled WGS sequence"/>
</dbReference>
<protein>
    <submittedName>
        <fullName evidence="2">Uncharacterized protein</fullName>
    </submittedName>
</protein>
<sequence length="83" mass="9878">MIYFLHIRLSLEASIAKRTDEIAKLRKMKEPLGGDIRRCKAQLRSLENRHIEITRKLDQFETDIVLWNYQLNHNLEGKKKATE</sequence>
<dbReference type="AlphaFoldDB" id="A0A1R3KAC8"/>
<keyword evidence="3" id="KW-1185">Reference proteome</keyword>
<comment type="caution">
    <text evidence="2">The sequence shown here is derived from an EMBL/GenBank/DDBJ whole genome shotgun (WGS) entry which is preliminary data.</text>
</comment>
<accession>A0A1R3KAC8</accession>
<evidence type="ECO:0000256" key="1">
    <source>
        <dbReference type="SAM" id="Coils"/>
    </source>
</evidence>
<feature type="coiled-coil region" evidence="1">
    <location>
        <begin position="36"/>
        <end position="63"/>
    </location>
</feature>
<proteinExistence type="predicted"/>
<evidence type="ECO:0000313" key="2">
    <source>
        <dbReference type="EMBL" id="OMP04023.1"/>
    </source>
</evidence>
<organism evidence="2 3">
    <name type="scientific">Corchorus olitorius</name>
    <dbReference type="NCBI Taxonomy" id="93759"/>
    <lineage>
        <taxon>Eukaryota</taxon>
        <taxon>Viridiplantae</taxon>
        <taxon>Streptophyta</taxon>
        <taxon>Embryophyta</taxon>
        <taxon>Tracheophyta</taxon>
        <taxon>Spermatophyta</taxon>
        <taxon>Magnoliopsida</taxon>
        <taxon>eudicotyledons</taxon>
        <taxon>Gunneridae</taxon>
        <taxon>Pentapetalae</taxon>
        <taxon>rosids</taxon>
        <taxon>malvids</taxon>
        <taxon>Malvales</taxon>
        <taxon>Malvaceae</taxon>
        <taxon>Grewioideae</taxon>
        <taxon>Apeibeae</taxon>
        <taxon>Corchorus</taxon>
    </lineage>
</organism>